<reference evidence="10 11" key="1">
    <citation type="submission" date="2018-08" db="EMBL/GenBank/DDBJ databases">
        <title>Genome analysis of the thermophilic bacterium of the candidate phylum Aminicenantes from deep subsurface aquifer revealed its physiology and ecological role.</title>
        <authorList>
            <person name="Kadnikov V.V."/>
            <person name="Mardanov A.V."/>
            <person name="Beletsky A.V."/>
            <person name="Karnachuk O.V."/>
            <person name="Ravin N.V."/>
        </authorList>
    </citation>
    <scope>NUCLEOTIDE SEQUENCE [LARGE SCALE GENOMIC DNA]</scope>
    <source>
        <strain evidence="10">BY38</strain>
    </source>
</reference>
<keyword evidence="5 8" id="KW-1133">Transmembrane helix</keyword>
<comment type="caution">
    <text evidence="10">The sequence shown here is derived from an EMBL/GenBank/DDBJ whole genome shotgun (WGS) entry which is preliminary data.</text>
</comment>
<dbReference type="GO" id="GO:0005886">
    <property type="term" value="C:plasma membrane"/>
    <property type="evidence" value="ECO:0007669"/>
    <property type="project" value="UniProtKB-SubCell"/>
</dbReference>
<dbReference type="PANTHER" id="PTHR23517:SF15">
    <property type="entry name" value="PROTON-DEPENDENT OLIGOPEPTIDE FAMILY TRANSPORT PROTEIN"/>
    <property type="match status" value="1"/>
</dbReference>
<evidence type="ECO:0000313" key="10">
    <source>
        <dbReference type="EMBL" id="RFT15984.1"/>
    </source>
</evidence>
<evidence type="ECO:0000256" key="5">
    <source>
        <dbReference type="ARBA" id="ARBA00022989"/>
    </source>
</evidence>
<feature type="transmembrane region" description="Helical" evidence="8">
    <location>
        <begin position="21"/>
        <end position="41"/>
    </location>
</feature>
<feature type="transmembrane region" description="Helical" evidence="8">
    <location>
        <begin position="236"/>
        <end position="265"/>
    </location>
</feature>
<evidence type="ECO:0000256" key="4">
    <source>
        <dbReference type="ARBA" id="ARBA00022692"/>
    </source>
</evidence>
<dbReference type="PROSITE" id="PS01022">
    <property type="entry name" value="PTR2_1"/>
    <property type="match status" value="1"/>
</dbReference>
<evidence type="ECO:0000256" key="6">
    <source>
        <dbReference type="ARBA" id="ARBA00023136"/>
    </source>
</evidence>
<dbReference type="InterPro" id="IPR020846">
    <property type="entry name" value="MFS_dom"/>
</dbReference>
<gene>
    <name evidence="10" type="ORF">OP8BY_1990</name>
</gene>
<dbReference type="EMBL" id="QUAH01000005">
    <property type="protein sequence ID" value="RFT15984.1"/>
    <property type="molecule type" value="Genomic_DNA"/>
</dbReference>
<dbReference type="InterPro" id="IPR000109">
    <property type="entry name" value="POT_fam"/>
</dbReference>
<feature type="domain" description="Major facilitator superfamily (MFS) profile" evidence="9">
    <location>
        <begin position="1"/>
        <end position="435"/>
    </location>
</feature>
<keyword evidence="4 7" id="KW-0812">Transmembrane</keyword>
<organism evidence="10 11">
    <name type="scientific">Candidatus Saccharicenans subterraneus</name>
    <dbReference type="NCBI Taxonomy" id="2508984"/>
    <lineage>
        <taxon>Bacteria</taxon>
        <taxon>Candidatus Aminicenantota</taxon>
        <taxon>Candidatus Aminicenantia</taxon>
        <taxon>Candidatus Aminicenantales</taxon>
        <taxon>Candidatus Saccharicenantaceae</taxon>
        <taxon>Candidatus Saccharicenans</taxon>
    </lineage>
</organism>
<dbReference type="Proteomes" id="UP000257323">
    <property type="component" value="Unassembled WGS sequence"/>
</dbReference>
<feature type="transmembrane region" description="Helical" evidence="8">
    <location>
        <begin position="47"/>
        <end position="67"/>
    </location>
</feature>
<dbReference type="PROSITE" id="PS50850">
    <property type="entry name" value="MFS"/>
    <property type="match status" value="1"/>
</dbReference>
<dbReference type="Pfam" id="PF00854">
    <property type="entry name" value="PTR2"/>
    <property type="match status" value="2"/>
</dbReference>
<dbReference type="SUPFAM" id="SSF103473">
    <property type="entry name" value="MFS general substrate transporter"/>
    <property type="match status" value="1"/>
</dbReference>
<feature type="transmembrane region" description="Helical" evidence="8">
    <location>
        <begin position="171"/>
        <end position="192"/>
    </location>
</feature>
<evidence type="ECO:0000313" key="11">
    <source>
        <dbReference type="Proteomes" id="UP000257323"/>
    </source>
</evidence>
<comment type="subcellular location">
    <subcellularLocation>
        <location evidence="1">Cell membrane</location>
        <topology evidence="1">Multi-pass membrane protein</topology>
    </subcellularLocation>
    <subcellularLocation>
        <location evidence="7">Membrane</location>
        <topology evidence="7">Multi-pass membrane protein</topology>
    </subcellularLocation>
</comment>
<sequence>MLKKHPRALSYIFFTEMWERIGFYTLMAILVLYMDRVLGWSDSRKGDWYGLFLALCYFFPLVGGWLGDRVFGRLKTVRAGTVLMSLGYVGLALSSPAQTASFKLGLLLIAVGTGIFKVNMSVLVGNIYRDRPQLKDAGFNIYYMGVNLGAMVAPLIATVNNAVFNSYHLSFWVSAVGLVLALVIFQAGKLHLSAADDLAFRKEELAAAREKRELSTSSAGERQATTNPEPDFSGRILALIILFAIVILFWVAFYQNGFALTLFAARSTVIKSWLRPETYQFFEPFFILALTPVLLLLFDRLRQKEKEPSTPRKIFLGMLFMTAAMFIMVLASLRGGNRDLNIMSPLWLISTYFVVTIAEILISPMGLSYVSKVAPSRVGGLMMGGWYLAIAFGSYGSGLLGKLYSRFPHHQFFLLLAGLLALAAVLVGISIKKLERYSR</sequence>
<evidence type="ECO:0000259" key="9">
    <source>
        <dbReference type="PROSITE" id="PS50850"/>
    </source>
</evidence>
<evidence type="ECO:0000256" key="7">
    <source>
        <dbReference type="RuleBase" id="RU003755"/>
    </source>
</evidence>
<dbReference type="InterPro" id="IPR036259">
    <property type="entry name" value="MFS_trans_sf"/>
</dbReference>
<dbReference type="AlphaFoldDB" id="A0A3E2BMP8"/>
<dbReference type="PROSITE" id="PS01023">
    <property type="entry name" value="PTR2_2"/>
    <property type="match status" value="1"/>
</dbReference>
<keyword evidence="6 8" id="KW-0472">Membrane</keyword>
<evidence type="ECO:0000256" key="3">
    <source>
        <dbReference type="ARBA" id="ARBA00022475"/>
    </source>
</evidence>
<dbReference type="PANTHER" id="PTHR23517">
    <property type="entry name" value="RESISTANCE PROTEIN MDTM, PUTATIVE-RELATED-RELATED"/>
    <property type="match status" value="1"/>
</dbReference>
<feature type="transmembrane region" description="Helical" evidence="8">
    <location>
        <begin position="412"/>
        <end position="431"/>
    </location>
</feature>
<dbReference type="InterPro" id="IPR050171">
    <property type="entry name" value="MFS_Transporters"/>
</dbReference>
<feature type="transmembrane region" description="Helical" evidence="8">
    <location>
        <begin position="345"/>
        <end position="367"/>
    </location>
</feature>
<feature type="transmembrane region" description="Helical" evidence="8">
    <location>
        <begin position="285"/>
        <end position="302"/>
    </location>
</feature>
<name>A0A3E2BMP8_9BACT</name>
<feature type="transmembrane region" description="Helical" evidence="8">
    <location>
        <begin position="140"/>
        <end position="159"/>
    </location>
</feature>
<dbReference type="GO" id="GO:0006857">
    <property type="term" value="P:oligopeptide transport"/>
    <property type="evidence" value="ECO:0007669"/>
    <property type="project" value="InterPro"/>
</dbReference>
<evidence type="ECO:0000256" key="2">
    <source>
        <dbReference type="ARBA" id="ARBA00022448"/>
    </source>
</evidence>
<comment type="similarity">
    <text evidence="7">Belongs to the major facilitator superfamily. Proton-dependent oligopeptide transporter (POT/PTR) (TC 2.A.17) family.</text>
</comment>
<keyword evidence="2 7" id="KW-0813">Transport</keyword>
<feature type="transmembrane region" description="Helical" evidence="8">
    <location>
        <begin position="314"/>
        <end position="333"/>
    </location>
</feature>
<evidence type="ECO:0000256" key="1">
    <source>
        <dbReference type="ARBA" id="ARBA00004651"/>
    </source>
</evidence>
<feature type="transmembrane region" description="Helical" evidence="8">
    <location>
        <begin position="79"/>
        <end position="98"/>
    </location>
</feature>
<protein>
    <submittedName>
        <fullName evidence="10">Di-/tripeptide transporter</fullName>
    </submittedName>
</protein>
<accession>A0A3E2BMP8</accession>
<proteinExistence type="inferred from homology"/>
<evidence type="ECO:0000256" key="8">
    <source>
        <dbReference type="SAM" id="Phobius"/>
    </source>
</evidence>
<feature type="transmembrane region" description="Helical" evidence="8">
    <location>
        <begin position="379"/>
        <end position="400"/>
    </location>
</feature>
<dbReference type="InterPro" id="IPR018456">
    <property type="entry name" value="PTR2_symporter_CS"/>
</dbReference>
<keyword evidence="3" id="KW-1003">Cell membrane</keyword>
<dbReference type="CDD" id="cd17346">
    <property type="entry name" value="MFS_DtpA_like"/>
    <property type="match status" value="1"/>
</dbReference>
<dbReference type="GO" id="GO:1904680">
    <property type="term" value="F:peptide transmembrane transporter activity"/>
    <property type="evidence" value="ECO:0007669"/>
    <property type="project" value="InterPro"/>
</dbReference>
<dbReference type="NCBIfam" id="TIGR00924">
    <property type="entry name" value="yjdL_sub1_fam"/>
    <property type="match status" value="1"/>
</dbReference>
<dbReference type="Gene3D" id="1.20.1250.20">
    <property type="entry name" value="MFS general substrate transporter like domains"/>
    <property type="match status" value="2"/>
</dbReference>
<feature type="transmembrane region" description="Helical" evidence="8">
    <location>
        <begin position="104"/>
        <end position="128"/>
    </location>
</feature>
<dbReference type="InterPro" id="IPR005279">
    <property type="entry name" value="Dipep/tripep_permease"/>
</dbReference>